<evidence type="ECO:0000313" key="4">
    <source>
        <dbReference type="Proteomes" id="UP000198538"/>
    </source>
</evidence>
<evidence type="ECO:0000259" key="2">
    <source>
        <dbReference type="Pfam" id="PF20434"/>
    </source>
</evidence>
<dbReference type="InterPro" id="IPR050300">
    <property type="entry name" value="GDXG_lipolytic_enzyme"/>
</dbReference>
<name>A0A1G5KYL5_9BACL</name>
<dbReference type="PANTHER" id="PTHR48081:SF6">
    <property type="entry name" value="PEPTIDASE S9 PROLYL OLIGOPEPTIDASE CATALYTIC DOMAIN-CONTAINING PROTEIN"/>
    <property type="match status" value="1"/>
</dbReference>
<feature type="domain" description="BD-FAE-like" evidence="2">
    <location>
        <begin position="36"/>
        <end position="213"/>
    </location>
</feature>
<dbReference type="InterPro" id="IPR049492">
    <property type="entry name" value="BD-FAE-like_dom"/>
</dbReference>
<evidence type="ECO:0000313" key="3">
    <source>
        <dbReference type="EMBL" id="SCZ05039.1"/>
    </source>
</evidence>
<gene>
    <name evidence="3" type="ORF">SAMN05720606_117149</name>
</gene>
<dbReference type="EMBL" id="FMVM01000017">
    <property type="protein sequence ID" value="SCZ05039.1"/>
    <property type="molecule type" value="Genomic_DNA"/>
</dbReference>
<dbReference type="Proteomes" id="UP000198538">
    <property type="component" value="Unassembled WGS sequence"/>
</dbReference>
<evidence type="ECO:0000256" key="1">
    <source>
        <dbReference type="ARBA" id="ARBA00022801"/>
    </source>
</evidence>
<dbReference type="Pfam" id="PF20434">
    <property type="entry name" value="BD-FAE"/>
    <property type="match status" value="1"/>
</dbReference>
<keyword evidence="4" id="KW-1185">Reference proteome</keyword>
<dbReference type="GO" id="GO:0016787">
    <property type="term" value="F:hydrolase activity"/>
    <property type="evidence" value="ECO:0007669"/>
    <property type="project" value="UniProtKB-KW"/>
</dbReference>
<accession>A0A1G5KYL5</accession>
<dbReference type="STRING" id="582692.SAMN05720606_117149"/>
<proteinExistence type="predicted"/>
<dbReference type="PANTHER" id="PTHR48081">
    <property type="entry name" value="AB HYDROLASE SUPERFAMILY PROTEIN C4A8.06C"/>
    <property type="match status" value="1"/>
</dbReference>
<sequence length="262" mass="28484">MSSIIPLWEQVAPYAATGHENEMPHLIPFIQPGSESAVIVCPGGGYGHLADHEGAPVAELLNRAGISAFVLKYRVAPHSHPAPLADGQRAIRYVRAHAEHYGINPSKIAVLGFSAGGHLTATLGTQYDDGQPGHEDPIEQVSSRPDRVILCYPVITMESYGHEGSRINLLGEDATEEQVQAFSAERQVRADAPEAFIWHTSDDQAVPVENSLRYALALGAHGIPYDLHIFEKGPHGLGLAEHDATVRVWSDLCLTWLKNQGW</sequence>
<organism evidence="3 4">
    <name type="scientific">Paenibacillus polysaccharolyticus</name>
    <dbReference type="NCBI Taxonomy" id="582692"/>
    <lineage>
        <taxon>Bacteria</taxon>
        <taxon>Bacillati</taxon>
        <taxon>Bacillota</taxon>
        <taxon>Bacilli</taxon>
        <taxon>Bacillales</taxon>
        <taxon>Paenibacillaceae</taxon>
        <taxon>Paenibacillus</taxon>
    </lineage>
</organism>
<protein>
    <submittedName>
        <fullName evidence="3">Acetyl esterase/lipase</fullName>
    </submittedName>
</protein>
<keyword evidence="1" id="KW-0378">Hydrolase</keyword>
<dbReference type="AlphaFoldDB" id="A0A1G5KYL5"/>
<dbReference type="SUPFAM" id="SSF53474">
    <property type="entry name" value="alpha/beta-Hydrolases"/>
    <property type="match status" value="1"/>
</dbReference>
<reference evidence="4" key="1">
    <citation type="submission" date="2016-10" db="EMBL/GenBank/DDBJ databases">
        <authorList>
            <person name="Varghese N."/>
            <person name="Submissions S."/>
        </authorList>
    </citation>
    <scope>NUCLEOTIDE SEQUENCE [LARGE SCALE GENOMIC DNA]</scope>
    <source>
        <strain evidence="4">BL9</strain>
    </source>
</reference>
<dbReference type="RefSeq" id="WP_090923925.1">
    <property type="nucleotide sequence ID" value="NZ_FMVM01000017.1"/>
</dbReference>
<dbReference type="Gene3D" id="3.40.50.1820">
    <property type="entry name" value="alpha/beta hydrolase"/>
    <property type="match status" value="1"/>
</dbReference>
<dbReference type="InterPro" id="IPR029058">
    <property type="entry name" value="AB_hydrolase_fold"/>
</dbReference>